<dbReference type="STRING" id="762845.BCR26_02790"/>
<keyword evidence="5" id="KW-1185">Reference proteome</keyword>
<accession>A0A1E5KWY2</accession>
<feature type="domain" description="Mga helix-turn-helix" evidence="3">
    <location>
        <begin position="72"/>
        <end position="152"/>
    </location>
</feature>
<organism evidence="4 5">
    <name type="scientific">Enterococcus rivorum</name>
    <dbReference type="NCBI Taxonomy" id="762845"/>
    <lineage>
        <taxon>Bacteria</taxon>
        <taxon>Bacillati</taxon>
        <taxon>Bacillota</taxon>
        <taxon>Bacilli</taxon>
        <taxon>Lactobacillales</taxon>
        <taxon>Enterococcaceae</taxon>
        <taxon>Enterococcus</taxon>
    </lineage>
</organism>
<evidence type="ECO:0000313" key="5">
    <source>
        <dbReference type="Proteomes" id="UP000095256"/>
    </source>
</evidence>
<dbReference type="Proteomes" id="UP000095256">
    <property type="component" value="Unassembled WGS sequence"/>
</dbReference>
<dbReference type="InterPro" id="IPR036388">
    <property type="entry name" value="WH-like_DNA-bd_sf"/>
</dbReference>
<proteinExistence type="predicted"/>
<dbReference type="EMBL" id="MIEK01000023">
    <property type="protein sequence ID" value="OEH82375.1"/>
    <property type="molecule type" value="Genomic_DNA"/>
</dbReference>
<keyword evidence="2" id="KW-0804">Transcription</keyword>
<dbReference type="RefSeq" id="WP_069698650.1">
    <property type="nucleotide sequence ID" value="NZ_JAGGMA010000001.1"/>
</dbReference>
<gene>
    <name evidence="4" type="ORF">BCR26_02790</name>
</gene>
<evidence type="ECO:0000313" key="4">
    <source>
        <dbReference type="EMBL" id="OEH82375.1"/>
    </source>
</evidence>
<dbReference type="AlphaFoldDB" id="A0A1E5KWY2"/>
<evidence type="ECO:0000256" key="1">
    <source>
        <dbReference type="ARBA" id="ARBA00023015"/>
    </source>
</evidence>
<dbReference type="Gene3D" id="1.10.10.10">
    <property type="entry name" value="Winged helix-like DNA-binding domain superfamily/Winged helix DNA-binding domain"/>
    <property type="match status" value="1"/>
</dbReference>
<protein>
    <recommendedName>
        <fullName evidence="3">Mga helix-turn-helix domain-containing protein</fullName>
    </recommendedName>
</protein>
<dbReference type="InterPro" id="IPR050661">
    <property type="entry name" value="BglG_antiterminators"/>
</dbReference>
<comment type="caution">
    <text evidence="4">The sequence shown here is derived from an EMBL/GenBank/DDBJ whole genome shotgun (WGS) entry which is preliminary data.</text>
</comment>
<reference evidence="4 5" key="1">
    <citation type="submission" date="2016-09" db="EMBL/GenBank/DDBJ databases">
        <authorList>
            <person name="Capua I."/>
            <person name="De Benedictis P."/>
            <person name="Joannis T."/>
            <person name="Lombin L.H."/>
            <person name="Cattoli G."/>
        </authorList>
    </citation>
    <scope>NUCLEOTIDE SEQUENCE [LARGE SCALE GENOMIC DNA]</scope>
    <source>
        <strain evidence="4 5">LMG 25899</strain>
    </source>
</reference>
<dbReference type="OrthoDB" id="2367526at2"/>
<evidence type="ECO:0000259" key="3">
    <source>
        <dbReference type="Pfam" id="PF05043"/>
    </source>
</evidence>
<keyword evidence="1" id="KW-0805">Transcription regulation</keyword>
<sequence>MRKLMTKHIQRQLSLLEFILSTPDSTATSICRNLDCTPRTFAGDVVAVNNLISPVSIIRNNRGHYSLDFPDNCNLEYVYSCFLKSSLEFQILTRIILQENYNYSSLAEDFFISESTIRRTIKRMNKILEKNGFSISPPPFSLIGDEKKILNFSIHLLQETFLDSKQILNTEEYTFLNDLYEWLKPLISEKINYPINERFNFYIYANILRIKQNFFIKDLDEISESNLIFSEKQYQKLYQLFKLDSFTKIYSQATFIFLNPFYAKDFQTLTIKQKESKKIDESVNMINNIISSLCSFFDIPSEIDQSDLILRLYNFTTLTYGNNYIIFDKYHFFVEAAYKRHPFIKKILHEVLQPYVSYTTYDKMAESIYIILTNMKGLTEALYRFQPKLKVLLLFDTEISHLKLMKQELEFLLPSMLDVQLPIFMDLKTLSSKKVDCDVILTNNPFLKLKEIPSYCFSIYPTAADIKKLTEFYSDWLNEKFYSNSDFI</sequence>
<dbReference type="InterPro" id="IPR007737">
    <property type="entry name" value="Mga_HTH"/>
</dbReference>
<dbReference type="Pfam" id="PF05043">
    <property type="entry name" value="Mga"/>
    <property type="match status" value="1"/>
</dbReference>
<dbReference type="PANTHER" id="PTHR30185">
    <property type="entry name" value="CRYPTIC BETA-GLUCOSIDE BGL OPERON ANTITERMINATOR"/>
    <property type="match status" value="1"/>
</dbReference>
<name>A0A1E5KWY2_9ENTE</name>
<dbReference type="PANTHER" id="PTHR30185:SF18">
    <property type="entry name" value="TRANSCRIPTIONAL REGULATOR MTLR"/>
    <property type="match status" value="1"/>
</dbReference>
<evidence type="ECO:0000256" key="2">
    <source>
        <dbReference type="ARBA" id="ARBA00023163"/>
    </source>
</evidence>